<reference evidence="3" key="1">
    <citation type="journal article" date="2019" name="Int. J. Syst. Evol. Microbiol.">
        <title>The Global Catalogue of Microorganisms (GCM) 10K type strain sequencing project: providing services to taxonomists for standard genome sequencing and annotation.</title>
        <authorList>
            <consortium name="The Broad Institute Genomics Platform"/>
            <consortium name="The Broad Institute Genome Sequencing Center for Infectious Disease"/>
            <person name="Wu L."/>
            <person name="Ma J."/>
        </authorList>
    </citation>
    <scope>NUCLEOTIDE SEQUENCE [LARGE SCALE GENOMIC DNA]</scope>
    <source>
        <strain evidence="3">CGMCC 1.16306</strain>
    </source>
</reference>
<dbReference type="EMBL" id="JBHTBN010000006">
    <property type="protein sequence ID" value="MFC7358325.1"/>
    <property type="molecule type" value="Genomic_DNA"/>
</dbReference>
<protein>
    <recommendedName>
        <fullName evidence="4">YhhN-like protein</fullName>
    </recommendedName>
</protein>
<name>A0ABW2MWS4_9FLAO</name>
<keyword evidence="1" id="KW-0472">Membrane</keyword>
<feature type="transmembrane region" description="Helical" evidence="1">
    <location>
        <begin position="12"/>
        <end position="30"/>
    </location>
</feature>
<evidence type="ECO:0000256" key="1">
    <source>
        <dbReference type="SAM" id="Phobius"/>
    </source>
</evidence>
<feature type="transmembrane region" description="Helical" evidence="1">
    <location>
        <begin position="59"/>
        <end position="78"/>
    </location>
</feature>
<feature type="transmembrane region" description="Helical" evidence="1">
    <location>
        <begin position="145"/>
        <end position="165"/>
    </location>
</feature>
<keyword evidence="3" id="KW-1185">Reference proteome</keyword>
<dbReference type="Proteomes" id="UP001596415">
    <property type="component" value="Unassembled WGS sequence"/>
</dbReference>
<gene>
    <name evidence="2" type="ORF">ACFQO1_11550</name>
</gene>
<feature type="transmembrane region" description="Helical" evidence="1">
    <location>
        <begin position="210"/>
        <end position="227"/>
    </location>
</feature>
<dbReference type="RefSeq" id="WP_380218287.1">
    <property type="nucleotide sequence ID" value="NZ_JBHTBN010000006.1"/>
</dbReference>
<sequence length="243" mass="28298">MGTRVTRNVFSLLNIAILLIIINVVVIYALDIIFSRWIRVISMLIFLTLLLFKRNFTNNFISIALFFLLLRDICIINYEVPIFRTISFFGTIGAYLVITYFILRRLKLFVFSPKIILFTIGLVALNIFNVYYLSDIVIPVLDNSLQLILFFLQSAIILFMALFAYTYFETYSGKRPLFYLYFVFAFILSDLAGLAAYFFGLEEAYYFERIFYLAGVGLLVYFVANFAQVEEHPSELVTEKILL</sequence>
<evidence type="ECO:0000313" key="2">
    <source>
        <dbReference type="EMBL" id="MFC7358325.1"/>
    </source>
</evidence>
<evidence type="ECO:0008006" key="4">
    <source>
        <dbReference type="Google" id="ProtNLM"/>
    </source>
</evidence>
<keyword evidence="1" id="KW-1133">Transmembrane helix</keyword>
<comment type="caution">
    <text evidence="2">The sequence shown here is derived from an EMBL/GenBank/DDBJ whole genome shotgun (WGS) entry which is preliminary data.</text>
</comment>
<feature type="transmembrane region" description="Helical" evidence="1">
    <location>
        <begin position="84"/>
        <end position="103"/>
    </location>
</feature>
<accession>A0ABW2MWS4</accession>
<proteinExistence type="predicted"/>
<feature type="transmembrane region" description="Helical" evidence="1">
    <location>
        <begin position="36"/>
        <end position="52"/>
    </location>
</feature>
<organism evidence="2 3">
    <name type="scientific">Jejudonia soesokkakensis</name>
    <dbReference type="NCBI Taxonomy" id="1323432"/>
    <lineage>
        <taxon>Bacteria</taxon>
        <taxon>Pseudomonadati</taxon>
        <taxon>Bacteroidota</taxon>
        <taxon>Flavobacteriia</taxon>
        <taxon>Flavobacteriales</taxon>
        <taxon>Flavobacteriaceae</taxon>
        <taxon>Jejudonia</taxon>
    </lineage>
</organism>
<keyword evidence="1" id="KW-0812">Transmembrane</keyword>
<feature type="transmembrane region" description="Helical" evidence="1">
    <location>
        <begin position="115"/>
        <end position="133"/>
    </location>
</feature>
<evidence type="ECO:0000313" key="3">
    <source>
        <dbReference type="Proteomes" id="UP001596415"/>
    </source>
</evidence>
<feature type="transmembrane region" description="Helical" evidence="1">
    <location>
        <begin position="177"/>
        <end position="198"/>
    </location>
</feature>